<comment type="caution">
    <text evidence="2">The sequence shown here is derived from an EMBL/GenBank/DDBJ whole genome shotgun (WGS) entry which is preliminary data.</text>
</comment>
<reference evidence="2" key="1">
    <citation type="submission" date="2015-06" db="EMBL/GenBank/DDBJ databases">
        <authorList>
            <person name="Nguyen H."/>
        </authorList>
    </citation>
    <scope>NUCLEOTIDE SEQUENCE</scope>
    <source>
        <strain evidence="2">DAOM 180753</strain>
    </source>
</reference>
<protein>
    <submittedName>
        <fullName evidence="2">Uncharacterized protein</fullName>
    </submittedName>
</protein>
<evidence type="ECO:0000313" key="2">
    <source>
        <dbReference type="EMBL" id="KAJ9492780.1"/>
    </source>
</evidence>
<dbReference type="EMBL" id="LACB01000006">
    <property type="protein sequence ID" value="KAJ9492780.1"/>
    <property type="molecule type" value="Genomic_DNA"/>
</dbReference>
<evidence type="ECO:0000313" key="3">
    <source>
        <dbReference type="Proteomes" id="UP001227192"/>
    </source>
</evidence>
<gene>
    <name evidence="2" type="ORF">VN97_g415</name>
</gene>
<proteinExistence type="predicted"/>
<name>A0AAI9XD69_PENTH</name>
<accession>A0AAI9XD69</accession>
<reference evidence="2" key="2">
    <citation type="journal article" date="2016" name="Fungal Biol.">
        <title>Ochratoxin A production by Penicillium thymicola.</title>
        <authorList>
            <person name="Nguyen H.D.T."/>
            <person name="McMullin D.R."/>
            <person name="Ponomareva E."/>
            <person name="Riley R."/>
            <person name="Pomraning K.R."/>
            <person name="Baker S.E."/>
            <person name="Seifert K.A."/>
        </authorList>
    </citation>
    <scope>NUCLEOTIDE SEQUENCE</scope>
    <source>
        <strain evidence="2">DAOM 180753</strain>
    </source>
</reference>
<keyword evidence="3" id="KW-1185">Reference proteome</keyword>
<sequence length="74" mass="8574">MSMWTWHSSMRIILRLQAGTARRTPTKQETALEETLDSTARKGYGRGANRMFPRSRINGTFFREKVERGLDGKK</sequence>
<dbReference type="AlphaFoldDB" id="A0AAI9XD69"/>
<evidence type="ECO:0000256" key="1">
    <source>
        <dbReference type="SAM" id="MobiDB-lite"/>
    </source>
</evidence>
<dbReference type="Proteomes" id="UP001227192">
    <property type="component" value="Unassembled WGS sequence"/>
</dbReference>
<organism evidence="2 3">
    <name type="scientific">Penicillium thymicola</name>
    <dbReference type="NCBI Taxonomy" id="293382"/>
    <lineage>
        <taxon>Eukaryota</taxon>
        <taxon>Fungi</taxon>
        <taxon>Dikarya</taxon>
        <taxon>Ascomycota</taxon>
        <taxon>Pezizomycotina</taxon>
        <taxon>Eurotiomycetes</taxon>
        <taxon>Eurotiomycetidae</taxon>
        <taxon>Eurotiales</taxon>
        <taxon>Aspergillaceae</taxon>
        <taxon>Penicillium</taxon>
    </lineage>
</organism>
<feature type="region of interest" description="Disordered" evidence="1">
    <location>
        <begin position="24"/>
        <end position="51"/>
    </location>
</feature>